<dbReference type="EMBL" id="CP151762">
    <property type="protein sequence ID" value="WZU62629.1"/>
    <property type="molecule type" value="Genomic_DNA"/>
</dbReference>
<reference evidence="2 3" key="1">
    <citation type="submission" date="2024-04" db="EMBL/GenBank/DDBJ databases">
        <title>Phylogenomic analyses of a clade within the roseobacter group suggest taxonomic reassignments of species of the genera Aestuariivita, Citreicella, Loktanella, Nautella, Pelagibaca, Ruegeria, Thalassobius, Thiobacimonas and Tropicibacter, and the proposal o.</title>
        <authorList>
            <person name="Jeon C.O."/>
        </authorList>
    </citation>
    <scope>NUCLEOTIDE SEQUENCE [LARGE SCALE GENOMIC DNA]</scope>
    <source>
        <strain evidence="2 3">G8-12</strain>
    </source>
</reference>
<dbReference type="KEGG" id="yag:AABB28_12120"/>
<dbReference type="SUPFAM" id="SSF50630">
    <property type="entry name" value="Acid proteases"/>
    <property type="match status" value="1"/>
</dbReference>
<evidence type="ECO:0000313" key="3">
    <source>
        <dbReference type="Proteomes" id="UP001451782"/>
    </source>
</evidence>
<organism evidence="2 3">
    <name type="scientific">Yoonia algicola</name>
    <dbReference type="NCBI Taxonomy" id="3137368"/>
    <lineage>
        <taxon>Bacteria</taxon>
        <taxon>Pseudomonadati</taxon>
        <taxon>Pseudomonadota</taxon>
        <taxon>Alphaproteobacteria</taxon>
        <taxon>Rhodobacterales</taxon>
        <taxon>Paracoccaceae</taxon>
        <taxon>Yoonia</taxon>
    </lineage>
</organism>
<dbReference type="InterPro" id="IPR021109">
    <property type="entry name" value="Peptidase_aspartic_dom_sf"/>
</dbReference>
<evidence type="ECO:0000313" key="2">
    <source>
        <dbReference type="EMBL" id="WZU62629.1"/>
    </source>
</evidence>
<protein>
    <submittedName>
        <fullName evidence="2">RimK/LysX family protein</fullName>
    </submittedName>
</protein>
<accession>A0AAN0LZY7</accession>
<proteinExistence type="predicted"/>
<keyword evidence="3" id="KW-1185">Reference proteome</keyword>
<dbReference type="AlphaFoldDB" id="A0AAN0LZY7"/>
<dbReference type="InterPro" id="IPR008503">
    <property type="entry name" value="Asp_endopeptidase"/>
</dbReference>
<dbReference type="Gene3D" id="2.40.70.10">
    <property type="entry name" value="Acid Proteases"/>
    <property type="match status" value="1"/>
</dbReference>
<dbReference type="PANTHER" id="PTHR38037:SF2">
    <property type="entry name" value="ATP-DEPENDENT ZINC PROTEASE DOMAIN-CONTAINING PROTEIN-RELATED"/>
    <property type="match status" value="1"/>
</dbReference>
<dbReference type="PANTHER" id="PTHR38037">
    <property type="entry name" value="ZN_PROTEASE DOMAIN-CONTAINING PROTEIN"/>
    <property type="match status" value="1"/>
</dbReference>
<dbReference type="RefSeq" id="WP_342069032.1">
    <property type="nucleotide sequence ID" value="NZ_CP151762.1"/>
</dbReference>
<feature type="domain" description="Retropepsin-like aspartic endopeptidase" evidence="1">
    <location>
        <begin position="19"/>
        <end position="151"/>
    </location>
</feature>
<dbReference type="Pfam" id="PF05618">
    <property type="entry name" value="Zn_protease"/>
    <property type="match status" value="1"/>
</dbReference>
<name>A0AAN0LZY7_9RHOB</name>
<sequence length="157" mass="17802">MTQMIDKQHASKAERPILIIGWMEYVDLPDLGLLNIKAKIDTGARTSALHATDIETFKKDEDDWVRFTTHAAGDGKDITIESPIHSSRSIKNTSGVWEERIIIRTKFRLAQRLWTIDLSLAERTNMTFGLIVGRTALKNHSIAVHTRRALLTQKRPG</sequence>
<gene>
    <name evidence="2" type="ORF">AABB28_12120</name>
</gene>
<dbReference type="Proteomes" id="UP001451782">
    <property type="component" value="Chromosome"/>
</dbReference>
<evidence type="ECO:0000259" key="1">
    <source>
        <dbReference type="Pfam" id="PF05618"/>
    </source>
</evidence>